<reference evidence="2 3" key="1">
    <citation type="submission" date="2019-04" db="EMBL/GenBank/DDBJ databases">
        <title>Pedobacter sp. RP-3-15 sp. nov., isolated from Arctic soil.</title>
        <authorList>
            <person name="Dahal R.H."/>
            <person name="Kim D.-U."/>
        </authorList>
    </citation>
    <scope>NUCLEOTIDE SEQUENCE [LARGE SCALE GENOMIC DNA]</scope>
    <source>
        <strain evidence="2 3">RP-3-15</strain>
    </source>
</reference>
<dbReference type="Proteomes" id="UP000307244">
    <property type="component" value="Unassembled WGS sequence"/>
</dbReference>
<evidence type="ECO:0000313" key="3">
    <source>
        <dbReference type="Proteomes" id="UP000307244"/>
    </source>
</evidence>
<dbReference type="PROSITE" id="PS50930">
    <property type="entry name" value="HTH_LYTTR"/>
    <property type="match status" value="1"/>
</dbReference>
<organism evidence="2 3">
    <name type="scientific">Pedobacter frigoris</name>
    <dbReference type="NCBI Taxonomy" id="2571272"/>
    <lineage>
        <taxon>Bacteria</taxon>
        <taxon>Pseudomonadati</taxon>
        <taxon>Bacteroidota</taxon>
        <taxon>Sphingobacteriia</taxon>
        <taxon>Sphingobacteriales</taxon>
        <taxon>Sphingobacteriaceae</taxon>
        <taxon>Pedobacter</taxon>
    </lineage>
</organism>
<comment type="caution">
    <text evidence="2">The sequence shown here is derived from an EMBL/GenBank/DDBJ whole genome shotgun (WGS) entry which is preliminary data.</text>
</comment>
<dbReference type="InterPro" id="IPR046947">
    <property type="entry name" value="LytR-like"/>
</dbReference>
<dbReference type="InterPro" id="IPR007492">
    <property type="entry name" value="LytTR_DNA-bd_dom"/>
</dbReference>
<proteinExistence type="predicted"/>
<feature type="domain" description="HTH LytTR-type" evidence="1">
    <location>
        <begin position="19"/>
        <end position="90"/>
    </location>
</feature>
<dbReference type="EMBL" id="SWBQ01000005">
    <property type="protein sequence ID" value="TKC04327.1"/>
    <property type="molecule type" value="Genomic_DNA"/>
</dbReference>
<sequence>MIEYIAGTPVEHDFPYFFIQCEGKGKLMRILKDEILFVESALNYLRIHLHSCSYTTYLTITEIGEILPEKQFLRVHKSFVINIEKITGVEGNMVYLGNSVTVVLGPNYRKSFFDRLEPMLVRSKRRG</sequence>
<gene>
    <name evidence="2" type="ORF">FA047_17225</name>
</gene>
<dbReference type="PANTHER" id="PTHR37299:SF1">
    <property type="entry name" value="STAGE 0 SPORULATION PROTEIN A HOMOLOG"/>
    <property type="match status" value="1"/>
</dbReference>
<dbReference type="SMART" id="SM00850">
    <property type="entry name" value="LytTR"/>
    <property type="match status" value="1"/>
</dbReference>
<dbReference type="GO" id="GO:0000156">
    <property type="term" value="F:phosphorelay response regulator activity"/>
    <property type="evidence" value="ECO:0007669"/>
    <property type="project" value="InterPro"/>
</dbReference>
<dbReference type="RefSeq" id="WP_136837320.1">
    <property type="nucleotide sequence ID" value="NZ_SWBQ01000005.1"/>
</dbReference>
<dbReference type="Pfam" id="PF04397">
    <property type="entry name" value="LytTR"/>
    <property type="match status" value="1"/>
</dbReference>
<dbReference type="OrthoDB" id="796275at2"/>
<evidence type="ECO:0000259" key="1">
    <source>
        <dbReference type="PROSITE" id="PS50930"/>
    </source>
</evidence>
<name>A0A4U1CI55_9SPHI</name>
<accession>A0A4U1CI55</accession>
<evidence type="ECO:0000313" key="2">
    <source>
        <dbReference type="EMBL" id="TKC04327.1"/>
    </source>
</evidence>
<dbReference type="PANTHER" id="PTHR37299">
    <property type="entry name" value="TRANSCRIPTIONAL REGULATOR-RELATED"/>
    <property type="match status" value="1"/>
</dbReference>
<dbReference type="Gene3D" id="2.40.50.1020">
    <property type="entry name" value="LytTr DNA-binding domain"/>
    <property type="match status" value="1"/>
</dbReference>
<keyword evidence="3" id="KW-1185">Reference proteome</keyword>
<dbReference type="AlphaFoldDB" id="A0A4U1CI55"/>
<protein>
    <submittedName>
        <fullName evidence="2">LytTR family transcriptional regulator</fullName>
    </submittedName>
</protein>
<dbReference type="GO" id="GO:0003677">
    <property type="term" value="F:DNA binding"/>
    <property type="evidence" value="ECO:0007669"/>
    <property type="project" value="InterPro"/>
</dbReference>